<keyword evidence="3" id="KW-0378">Hydrolase</keyword>
<evidence type="ECO:0000313" key="7">
    <source>
        <dbReference type="Proteomes" id="UP000525078"/>
    </source>
</evidence>
<dbReference type="Gene3D" id="3.40.395.10">
    <property type="entry name" value="Adenoviral Proteinase, Chain A"/>
    <property type="match status" value="1"/>
</dbReference>
<dbReference type="Pfam" id="PF02902">
    <property type="entry name" value="Peptidase_C48"/>
    <property type="match status" value="1"/>
</dbReference>
<dbReference type="PROSITE" id="PS50600">
    <property type="entry name" value="ULP_PROTEASE"/>
    <property type="match status" value="1"/>
</dbReference>
<evidence type="ECO:0000313" key="6">
    <source>
        <dbReference type="EMBL" id="KAF4396300.1"/>
    </source>
</evidence>
<dbReference type="GO" id="GO:0008234">
    <property type="term" value="F:cysteine-type peptidase activity"/>
    <property type="evidence" value="ECO:0007669"/>
    <property type="project" value="InterPro"/>
</dbReference>
<gene>
    <name evidence="6" type="ORF">F8388_019846</name>
</gene>
<evidence type="ECO:0000256" key="2">
    <source>
        <dbReference type="ARBA" id="ARBA00022670"/>
    </source>
</evidence>
<accession>A0A7J6HPP3</accession>
<keyword evidence="2" id="KW-0645">Protease</keyword>
<protein>
    <recommendedName>
        <fullName evidence="5">Ubiquitin-like protease family profile domain-containing protein</fullName>
    </recommendedName>
</protein>
<dbReference type="PANTHER" id="PTHR31470:SF53">
    <property type="entry name" value="CYSTEINE PROTEINASES SUPERFAMILY PROTEIN-RELATED"/>
    <property type="match status" value="1"/>
</dbReference>
<dbReference type="SUPFAM" id="SSF54001">
    <property type="entry name" value="Cysteine proteinases"/>
    <property type="match status" value="1"/>
</dbReference>
<evidence type="ECO:0000259" key="5">
    <source>
        <dbReference type="PROSITE" id="PS50600"/>
    </source>
</evidence>
<organism evidence="6 7">
    <name type="scientific">Cannabis sativa</name>
    <name type="common">Hemp</name>
    <name type="synonym">Marijuana</name>
    <dbReference type="NCBI Taxonomy" id="3483"/>
    <lineage>
        <taxon>Eukaryota</taxon>
        <taxon>Viridiplantae</taxon>
        <taxon>Streptophyta</taxon>
        <taxon>Embryophyta</taxon>
        <taxon>Tracheophyta</taxon>
        <taxon>Spermatophyta</taxon>
        <taxon>Magnoliopsida</taxon>
        <taxon>eudicotyledons</taxon>
        <taxon>Gunneridae</taxon>
        <taxon>Pentapetalae</taxon>
        <taxon>rosids</taxon>
        <taxon>fabids</taxon>
        <taxon>Rosales</taxon>
        <taxon>Cannabaceae</taxon>
        <taxon>Cannabis</taxon>
    </lineage>
</organism>
<dbReference type="GO" id="GO:0006508">
    <property type="term" value="P:proteolysis"/>
    <property type="evidence" value="ECO:0007669"/>
    <property type="project" value="UniProtKB-KW"/>
</dbReference>
<feature type="region of interest" description="Disordered" evidence="4">
    <location>
        <begin position="14"/>
        <end position="49"/>
    </location>
</feature>
<feature type="compositionally biased region" description="Basic and acidic residues" evidence="4">
    <location>
        <begin position="32"/>
        <end position="49"/>
    </location>
</feature>
<dbReference type="AlphaFoldDB" id="A0A7J6HPP3"/>
<dbReference type="InterPro" id="IPR038765">
    <property type="entry name" value="Papain-like_cys_pep_sf"/>
</dbReference>
<feature type="domain" description="Ubiquitin-like protease family profile" evidence="5">
    <location>
        <begin position="215"/>
        <end position="420"/>
    </location>
</feature>
<feature type="region of interest" description="Disordered" evidence="4">
    <location>
        <begin position="82"/>
        <end position="112"/>
    </location>
</feature>
<dbReference type="Proteomes" id="UP000525078">
    <property type="component" value="Unassembled WGS sequence"/>
</dbReference>
<name>A0A7J6HPP3_CANSA</name>
<feature type="compositionally biased region" description="Basic and acidic residues" evidence="4">
    <location>
        <begin position="87"/>
        <end position="97"/>
    </location>
</feature>
<sequence length="483" mass="53882">MIGGDADDAYKAVTAVPSADVNPSEDVGGSDKNVKDVEKPKGDESRLKGDDFFDGLSQLVIDDDQVVLAGLEAVAKINVPAPNPDVVGEKSDALHTDEETEDTVSDTPLLDKRKRAPALKSPFVDFGSADVGSTPMELMSSGSQSAGDDRDFKMVTYVKGLYALNDAFADPVSTEIEAKFDSWIGEGLLKHPRHYNCYEDGAKKFTPGFRLGVDYVEDKTWFYHLATCDMFMNDSHMNTIFYYLRKKGKYSSAVTLNFATTDCLFDDSIQALYHKFNKAKSMKTKMSHIHAAHPIAHYIRGMRIPCSKPWYEVDHVLFIINLRRESHWVFRRLDVNKGMLFLYNSLRTAKMNAAARNAMKAYSVLLPLFFDLLGFWKNREQAPASVSDPTAPFRIVELSGLASQQKNDCGAYVAAFAEFFIHGKDVPADFDIEVYRTRLASLFYSYGQRKIDEISTQLSNGKVGTVEALDNANCKQFNTGVIL</sequence>
<comment type="caution">
    <text evidence="6">The sequence shown here is derived from an EMBL/GenBank/DDBJ whole genome shotgun (WGS) entry which is preliminary data.</text>
</comment>
<reference evidence="6 7" key="1">
    <citation type="journal article" date="2020" name="bioRxiv">
        <title>Sequence and annotation of 42 cannabis genomes reveals extensive copy number variation in cannabinoid synthesis and pathogen resistance genes.</title>
        <authorList>
            <person name="Mckernan K.J."/>
            <person name="Helbert Y."/>
            <person name="Kane L.T."/>
            <person name="Ebling H."/>
            <person name="Zhang L."/>
            <person name="Liu B."/>
            <person name="Eaton Z."/>
            <person name="Mclaughlin S."/>
            <person name="Kingan S."/>
            <person name="Baybayan P."/>
            <person name="Concepcion G."/>
            <person name="Jordan M."/>
            <person name="Riva A."/>
            <person name="Barbazuk W."/>
            <person name="Harkins T."/>
        </authorList>
    </citation>
    <scope>NUCLEOTIDE SEQUENCE [LARGE SCALE GENOMIC DNA]</scope>
    <source>
        <strain evidence="7">cv. Jamaican Lion 4</strain>
        <tissue evidence="6">Leaf</tissue>
    </source>
</reference>
<comment type="similarity">
    <text evidence="1">Belongs to the peptidase C48 family.</text>
</comment>
<evidence type="ECO:0000256" key="4">
    <source>
        <dbReference type="SAM" id="MobiDB-lite"/>
    </source>
</evidence>
<dbReference type="InterPro" id="IPR003653">
    <property type="entry name" value="Peptidase_C48_C"/>
</dbReference>
<dbReference type="EMBL" id="JAATIP010000003">
    <property type="protein sequence ID" value="KAF4396300.1"/>
    <property type="molecule type" value="Genomic_DNA"/>
</dbReference>
<dbReference type="PANTHER" id="PTHR31470">
    <property type="entry name" value="CYSTEINE PROTEINASES SUPERFAMILY PROTEIN-RELATED-RELATED"/>
    <property type="match status" value="1"/>
</dbReference>
<evidence type="ECO:0000256" key="1">
    <source>
        <dbReference type="ARBA" id="ARBA00005234"/>
    </source>
</evidence>
<proteinExistence type="inferred from homology"/>
<evidence type="ECO:0000256" key="3">
    <source>
        <dbReference type="ARBA" id="ARBA00022801"/>
    </source>
</evidence>